<comment type="caution">
    <text evidence="3">The sequence shown here is derived from an EMBL/GenBank/DDBJ whole genome shotgun (WGS) entry which is preliminary data.</text>
</comment>
<keyword evidence="4" id="KW-1185">Reference proteome</keyword>
<evidence type="ECO:0000256" key="1">
    <source>
        <dbReference type="SAM" id="MobiDB-lite"/>
    </source>
</evidence>
<keyword evidence="2" id="KW-0732">Signal</keyword>
<evidence type="ECO:0000313" key="3">
    <source>
        <dbReference type="EMBL" id="GGA58338.1"/>
    </source>
</evidence>
<name>A0A916RK16_9BACT</name>
<sequence>MALSLRLRAATIFLCLTFATTWGLADSNRFDLAGPKLDVHVTRAGRTLPIAEVPNLQAGDKLWLHPDLPPSQSVRYLLVAVFLRGTTNPPPDKWFYPIETWDRKVQEEGVTITVPNDAQQAILFLAPETGGGFSTLRSAVRARPGTFVRASQDLIQAGYEQGRIEKYLASMRYVPPGDPKALLTHSNLLANTLNLKPNEECFKQPVELQYTCLTQTGSQTLLADGSGQNMMSTLTNGDNAALISSASYTALAGGGMYSAYVGTVVDLVHIMGGLHTAHYLYIPAIAFPDGDSLNLRLNTPPSFSNPKSVIVIGLPPIQKAVPPPLRAADDNHVNCLLKPSVVLPLEGAPLVFSTGFAHDLVLHINQPGTPTDIDVTPNAYQGGLILAPVPLRRALPVPTDDSATVAKPTAMPATEQKPDASGDEVTGTIEGYWGFDKFTGPTLKLQDVPGKGWKLASGDVLIAGKENHLTLTSTGTACISSIALQTAAGTYADAQWKPTPAKPDSVDVTVSLKSLDPGSMHLAIHQYGLASSSTVTAQTFSEPAKLDSLELHAGDTSATLTGTSLDQVKQLAFGSLVFMPASQTTPVAKSSTETLRFALPQDSPTPRFRAGENLAARFTLNDGRTLTLPVTVAPARPSVVLISKKIVSPSDSPIHLADPDDLPLKSDLTFSLKSAEPFPRTGQIEIANTDNTLHTMLSVSTGTLVLQNPHTLLATLDPLRSFGNSAFGPLRLRAVAPDGTTGDWIPLATLVRLPDLEDVHCPADATAACTLDGDNLYLIDSIATDPSFTAATTVPDGYIGATLSLARPAKTGFYLRLRDDPAAANLVTVPVTIPRPVVAKSESRSRHAAQQAPSENELTEDQNAIKSSTESNTGNTGTSGTATTGAAKATPTPAKTPAAPAPAAAAATTQPATATAPPTKQ</sequence>
<feature type="chain" id="PRO_5036720871" evidence="2">
    <location>
        <begin position="26"/>
        <end position="921"/>
    </location>
</feature>
<feature type="compositionally biased region" description="Low complexity" evidence="1">
    <location>
        <begin position="876"/>
        <end position="921"/>
    </location>
</feature>
<proteinExistence type="predicted"/>
<dbReference type="Proteomes" id="UP000648801">
    <property type="component" value="Unassembled WGS sequence"/>
</dbReference>
<evidence type="ECO:0000256" key="2">
    <source>
        <dbReference type="SAM" id="SignalP"/>
    </source>
</evidence>
<organism evidence="3 4">
    <name type="scientific">Edaphobacter acidisoli</name>
    <dbReference type="NCBI Taxonomy" id="2040573"/>
    <lineage>
        <taxon>Bacteria</taxon>
        <taxon>Pseudomonadati</taxon>
        <taxon>Acidobacteriota</taxon>
        <taxon>Terriglobia</taxon>
        <taxon>Terriglobales</taxon>
        <taxon>Acidobacteriaceae</taxon>
        <taxon>Edaphobacter</taxon>
    </lineage>
</organism>
<reference evidence="3" key="2">
    <citation type="submission" date="2020-09" db="EMBL/GenBank/DDBJ databases">
        <authorList>
            <person name="Sun Q."/>
            <person name="Zhou Y."/>
        </authorList>
    </citation>
    <scope>NUCLEOTIDE SEQUENCE</scope>
    <source>
        <strain evidence="3">CGMCC 1.15447</strain>
    </source>
</reference>
<gene>
    <name evidence="3" type="ORF">GCM10011507_07140</name>
</gene>
<evidence type="ECO:0000313" key="4">
    <source>
        <dbReference type="Proteomes" id="UP000648801"/>
    </source>
</evidence>
<dbReference type="AlphaFoldDB" id="A0A916RK16"/>
<accession>A0A916RK16</accession>
<reference evidence="3" key="1">
    <citation type="journal article" date="2014" name="Int. J. Syst. Evol. Microbiol.">
        <title>Complete genome sequence of Corynebacterium casei LMG S-19264T (=DSM 44701T), isolated from a smear-ripened cheese.</title>
        <authorList>
            <consortium name="US DOE Joint Genome Institute (JGI-PGF)"/>
            <person name="Walter F."/>
            <person name="Albersmeier A."/>
            <person name="Kalinowski J."/>
            <person name="Ruckert C."/>
        </authorList>
    </citation>
    <scope>NUCLEOTIDE SEQUENCE</scope>
    <source>
        <strain evidence="3">CGMCC 1.15447</strain>
    </source>
</reference>
<feature type="region of interest" description="Disordered" evidence="1">
    <location>
        <begin position="401"/>
        <end position="425"/>
    </location>
</feature>
<dbReference type="EMBL" id="BMJB01000001">
    <property type="protein sequence ID" value="GGA58338.1"/>
    <property type="molecule type" value="Genomic_DNA"/>
</dbReference>
<feature type="region of interest" description="Disordered" evidence="1">
    <location>
        <begin position="838"/>
        <end position="921"/>
    </location>
</feature>
<dbReference type="RefSeq" id="WP_188757929.1">
    <property type="nucleotide sequence ID" value="NZ_BMJB01000001.1"/>
</dbReference>
<feature type="signal peptide" evidence="2">
    <location>
        <begin position="1"/>
        <end position="25"/>
    </location>
</feature>
<protein>
    <submittedName>
        <fullName evidence="3">Uncharacterized protein</fullName>
    </submittedName>
</protein>
<feature type="compositionally biased region" description="Polar residues" evidence="1">
    <location>
        <begin position="851"/>
        <end position="875"/>
    </location>
</feature>